<dbReference type="AlphaFoldDB" id="A0A9W9CWR8"/>
<accession>A0A9W9CWR8</accession>
<keyword evidence="4" id="KW-0315">Glutamine amidotransferase</keyword>
<dbReference type="GO" id="GO:0005829">
    <property type="term" value="C:cytosol"/>
    <property type="evidence" value="ECO:0007669"/>
    <property type="project" value="TreeGrafter"/>
</dbReference>
<dbReference type="InterPro" id="IPR002161">
    <property type="entry name" value="PdxT/SNO"/>
</dbReference>
<evidence type="ECO:0000256" key="6">
    <source>
        <dbReference type="ARBA" id="ARBA00049534"/>
    </source>
</evidence>
<evidence type="ECO:0000256" key="3">
    <source>
        <dbReference type="ARBA" id="ARBA00022801"/>
    </source>
</evidence>
<dbReference type="PANTHER" id="PTHR31559">
    <property type="entry name" value="PYRIDOXAL 5'-PHOSPHATE SYNTHASE SUBUNIT SNO"/>
    <property type="match status" value="1"/>
</dbReference>
<dbReference type="OrthoDB" id="2039at2759"/>
<dbReference type="InterPro" id="IPR021196">
    <property type="entry name" value="PdxT/SNO_CS"/>
</dbReference>
<dbReference type="InterPro" id="IPR029062">
    <property type="entry name" value="Class_I_gatase-like"/>
</dbReference>
<dbReference type="SUPFAM" id="SSF52317">
    <property type="entry name" value="Class I glutamine amidotransferase-like"/>
    <property type="match status" value="1"/>
</dbReference>
<dbReference type="Proteomes" id="UP001140453">
    <property type="component" value="Unassembled WGS sequence"/>
</dbReference>
<comment type="similarity">
    <text evidence="1">Belongs to the glutaminase PdxT/SNO family.</text>
</comment>
<dbReference type="PROSITE" id="PS51273">
    <property type="entry name" value="GATASE_TYPE_1"/>
    <property type="match status" value="1"/>
</dbReference>
<keyword evidence="3" id="KW-0378">Hydrolase</keyword>
<evidence type="ECO:0000256" key="5">
    <source>
        <dbReference type="ARBA" id="ARBA00023239"/>
    </source>
</evidence>
<dbReference type="EC" id="3.5.1.2" evidence="2"/>
<gene>
    <name evidence="7" type="primary">SNO1</name>
    <name evidence="7" type="ORF">N0V93_007614</name>
</gene>
<dbReference type="PROSITE" id="PS51130">
    <property type="entry name" value="PDXT_SNO_2"/>
    <property type="match status" value="1"/>
</dbReference>
<evidence type="ECO:0000256" key="1">
    <source>
        <dbReference type="ARBA" id="ARBA00008345"/>
    </source>
</evidence>
<sequence length="270" mass="29389">MAVSVGVLALQGGFLEHLSLLHRSADYLQRSSQNTQKFTFTFVEVRNPQDLARCDALIIPGGESTTIALIAAQSGLLEPLRDFVKRSRKPTWGTCAGLILLAEEANATKKGGQELIGGLDVRVHRNHFGRQIESFVADIELPFLTQSEVLSESDAAAPFSGVFIRAPIVEQLLMPNASNIAVEPGVQVTDGENSEKANVEILGVLSDRIKRAQGGPAEQRSNEVQGGELNDIVAVRQDNIMGTSFHPELTDDIRIHVWWLEQVAKTMPAS</sequence>
<organism evidence="7 8">
    <name type="scientific">Gnomoniopsis smithogilvyi</name>
    <dbReference type="NCBI Taxonomy" id="1191159"/>
    <lineage>
        <taxon>Eukaryota</taxon>
        <taxon>Fungi</taxon>
        <taxon>Dikarya</taxon>
        <taxon>Ascomycota</taxon>
        <taxon>Pezizomycotina</taxon>
        <taxon>Sordariomycetes</taxon>
        <taxon>Sordariomycetidae</taxon>
        <taxon>Diaporthales</taxon>
        <taxon>Gnomoniaceae</taxon>
        <taxon>Gnomoniopsis</taxon>
    </lineage>
</organism>
<keyword evidence="5 7" id="KW-0456">Lyase</keyword>
<dbReference type="NCBIfam" id="TIGR03800">
    <property type="entry name" value="PLP_synth_Pdx2"/>
    <property type="match status" value="1"/>
</dbReference>
<comment type="catalytic activity">
    <reaction evidence="6">
        <text>L-glutamine + H2O = L-glutamate + NH4(+)</text>
        <dbReference type="Rhea" id="RHEA:15889"/>
        <dbReference type="ChEBI" id="CHEBI:15377"/>
        <dbReference type="ChEBI" id="CHEBI:28938"/>
        <dbReference type="ChEBI" id="CHEBI:29985"/>
        <dbReference type="ChEBI" id="CHEBI:58359"/>
        <dbReference type="EC" id="3.5.1.2"/>
    </reaction>
</comment>
<evidence type="ECO:0000313" key="8">
    <source>
        <dbReference type="Proteomes" id="UP001140453"/>
    </source>
</evidence>
<name>A0A9W9CWR8_9PEZI</name>
<dbReference type="GO" id="GO:0004359">
    <property type="term" value="F:glutaminase activity"/>
    <property type="evidence" value="ECO:0007669"/>
    <property type="project" value="UniProtKB-EC"/>
</dbReference>
<dbReference type="GO" id="GO:1903600">
    <property type="term" value="C:glutaminase complex"/>
    <property type="evidence" value="ECO:0007669"/>
    <property type="project" value="TreeGrafter"/>
</dbReference>
<dbReference type="Gene3D" id="3.40.50.880">
    <property type="match status" value="1"/>
</dbReference>
<evidence type="ECO:0000256" key="4">
    <source>
        <dbReference type="ARBA" id="ARBA00022962"/>
    </source>
</evidence>
<comment type="caution">
    <text evidence="7">The sequence shown here is derived from an EMBL/GenBank/DDBJ whole genome shotgun (WGS) entry which is preliminary data.</text>
</comment>
<evidence type="ECO:0000256" key="2">
    <source>
        <dbReference type="ARBA" id="ARBA00012918"/>
    </source>
</evidence>
<dbReference type="PANTHER" id="PTHR31559:SF0">
    <property type="entry name" value="PYRIDOXAL 5'-PHOSPHATE SYNTHASE SUBUNIT SNO1-RELATED"/>
    <property type="match status" value="1"/>
</dbReference>
<reference evidence="7" key="1">
    <citation type="submission" date="2022-10" db="EMBL/GenBank/DDBJ databases">
        <title>Tapping the CABI collections for fungal endophytes: first genome assemblies for Collariella, Neodidymelliopsis, Ascochyta clinopodiicola, Didymella pomorum, Didymosphaeria variabile, Neocosmospora piperis and Neocucurbitaria cava.</title>
        <authorList>
            <person name="Hill R."/>
        </authorList>
    </citation>
    <scope>NUCLEOTIDE SEQUENCE</scope>
    <source>
        <strain evidence="7">IMI 355082</strain>
    </source>
</reference>
<dbReference type="GO" id="GO:0016829">
    <property type="term" value="F:lyase activity"/>
    <property type="evidence" value="ECO:0007669"/>
    <property type="project" value="UniProtKB-KW"/>
</dbReference>
<proteinExistence type="inferred from homology"/>
<dbReference type="EMBL" id="JAPEVB010000004">
    <property type="protein sequence ID" value="KAJ4390140.1"/>
    <property type="molecule type" value="Genomic_DNA"/>
</dbReference>
<keyword evidence="8" id="KW-1185">Reference proteome</keyword>
<dbReference type="Pfam" id="PF01174">
    <property type="entry name" value="SNO"/>
    <property type="match status" value="2"/>
</dbReference>
<protein>
    <recommendedName>
        <fullName evidence="2">glutaminase</fullName>
        <ecNumber evidence="2">3.5.1.2</ecNumber>
    </recommendedName>
</protein>
<dbReference type="CDD" id="cd01749">
    <property type="entry name" value="GATase1_PB"/>
    <property type="match status" value="1"/>
</dbReference>
<evidence type="ECO:0000313" key="7">
    <source>
        <dbReference type="EMBL" id="KAJ4390140.1"/>
    </source>
</evidence>
<dbReference type="PROSITE" id="PS01236">
    <property type="entry name" value="PDXT_SNO_1"/>
    <property type="match status" value="1"/>
</dbReference>
<dbReference type="GO" id="GO:0042823">
    <property type="term" value="P:pyridoxal phosphate biosynthetic process"/>
    <property type="evidence" value="ECO:0007669"/>
    <property type="project" value="InterPro"/>
</dbReference>
<dbReference type="HAMAP" id="MF_01615">
    <property type="entry name" value="PdxT"/>
    <property type="match status" value="1"/>
</dbReference>
<dbReference type="GO" id="GO:0008614">
    <property type="term" value="P:pyridoxine metabolic process"/>
    <property type="evidence" value="ECO:0007669"/>
    <property type="project" value="TreeGrafter"/>
</dbReference>